<feature type="compositionally biased region" description="Low complexity" evidence="8">
    <location>
        <begin position="316"/>
        <end position="334"/>
    </location>
</feature>
<evidence type="ECO:0000256" key="3">
    <source>
        <dbReference type="ARBA" id="ARBA00022679"/>
    </source>
</evidence>
<dbReference type="PANTHER" id="PTHR43289:SF6">
    <property type="entry name" value="SERINE_THREONINE-PROTEIN KINASE NEKL-3"/>
    <property type="match status" value="1"/>
</dbReference>
<evidence type="ECO:0000313" key="11">
    <source>
        <dbReference type="Proteomes" id="UP000222531"/>
    </source>
</evidence>
<keyword evidence="6 7" id="KW-0067">ATP-binding</keyword>
<proteinExistence type="predicted"/>
<dbReference type="InterPro" id="IPR011009">
    <property type="entry name" value="Kinase-like_dom_sf"/>
</dbReference>
<dbReference type="InterPro" id="IPR000719">
    <property type="entry name" value="Prot_kinase_dom"/>
</dbReference>
<evidence type="ECO:0000256" key="4">
    <source>
        <dbReference type="ARBA" id="ARBA00022741"/>
    </source>
</evidence>
<evidence type="ECO:0000313" key="10">
    <source>
        <dbReference type="EMBL" id="PHQ51386.1"/>
    </source>
</evidence>
<dbReference type="GO" id="GO:0005524">
    <property type="term" value="F:ATP binding"/>
    <property type="evidence" value="ECO:0007669"/>
    <property type="project" value="UniProtKB-UniRule"/>
</dbReference>
<feature type="region of interest" description="Disordered" evidence="8">
    <location>
        <begin position="288"/>
        <end position="370"/>
    </location>
</feature>
<feature type="region of interest" description="Disordered" evidence="8">
    <location>
        <begin position="401"/>
        <end position="484"/>
    </location>
</feature>
<dbReference type="AlphaFoldDB" id="A0A2G1XJI1"/>
<dbReference type="PROSITE" id="PS50011">
    <property type="entry name" value="PROTEIN_KINASE_DOM"/>
    <property type="match status" value="1"/>
</dbReference>
<feature type="compositionally biased region" description="Pro residues" evidence="8">
    <location>
        <begin position="293"/>
        <end position="302"/>
    </location>
</feature>
<evidence type="ECO:0000256" key="5">
    <source>
        <dbReference type="ARBA" id="ARBA00022777"/>
    </source>
</evidence>
<evidence type="ECO:0000259" key="9">
    <source>
        <dbReference type="PROSITE" id="PS50011"/>
    </source>
</evidence>
<feature type="domain" description="Protein kinase" evidence="9">
    <location>
        <begin position="24"/>
        <end position="286"/>
    </location>
</feature>
<name>A0A2G1XJI1_STRCJ</name>
<evidence type="ECO:0000256" key="2">
    <source>
        <dbReference type="ARBA" id="ARBA00022527"/>
    </source>
</evidence>
<evidence type="ECO:0000256" key="7">
    <source>
        <dbReference type="PROSITE-ProRule" id="PRU10141"/>
    </source>
</evidence>
<dbReference type="EC" id="2.7.11.1" evidence="1"/>
<sequence>MERAVTAGEANGAELVGKVLGGRYRVTATIGRGGMGVVARAVDELLGREVAVKILRAYTDASAPDLADLRARMQREAQAAARIRHSGVVTVHDVTEDQGLPVIVMELVDGPSLDDVLTERGTLEPHEAAAIGAKLMDALDAAHRVGVLHRDVKPGNVLLEHGGRVVLTDFGIASMEAAGDDAVTKLTQSGQIIGSIDYLPPERAQGREPGPASDIWSLGMTLYAAVEGASPFRRTSVWSTMTAIVNEPLPEPRRAGPLTPVLRALMAKEPENRPAAAQARQMLEAVAAGGTTPPAPPAPAQPRTPTVAVTPPPPGAGAVPFHQPAHQPQSQPPHAGWPPPGQPHAVTRPGAADAGHAPGGSRSGAAGGRRRGRAVIATTAAAVVLAGGGVTYALVGKDGGTGGGRAQAAAPGVDSPAGSGRPGDAAGTTPSAGAHGKQSGTPSQRPSRTADDGKHHGAGTTAPSASASPAATPSSVSKSCGGWSHQDPKPGTYGYMSGSFHLQTGPYETCPAVSLAKTGTKLWYHCYVVNAHGNKWTYVRVEGTSTSGWMSNDNLTRQNGPSVHC</sequence>
<dbReference type="SUPFAM" id="SSF56112">
    <property type="entry name" value="Protein kinase-like (PK-like)"/>
    <property type="match status" value="1"/>
</dbReference>
<keyword evidence="2 10" id="KW-0723">Serine/threonine-protein kinase</keyword>
<keyword evidence="11" id="KW-1185">Reference proteome</keyword>
<dbReference type="PANTHER" id="PTHR43289">
    <property type="entry name" value="MITOGEN-ACTIVATED PROTEIN KINASE KINASE KINASE 20-RELATED"/>
    <property type="match status" value="1"/>
</dbReference>
<evidence type="ECO:0000256" key="1">
    <source>
        <dbReference type="ARBA" id="ARBA00012513"/>
    </source>
</evidence>
<dbReference type="Gene3D" id="3.30.200.20">
    <property type="entry name" value="Phosphorylase Kinase, domain 1"/>
    <property type="match status" value="1"/>
</dbReference>
<dbReference type="PROSITE" id="PS00108">
    <property type="entry name" value="PROTEIN_KINASE_ST"/>
    <property type="match status" value="1"/>
</dbReference>
<reference evidence="10 11" key="1">
    <citation type="journal article" date="2017" name="Biochemistry">
        <title>Identification of the Biosynthetic Pathway for the Antibiotic Bicyclomycin.</title>
        <authorList>
            <person name="Patteson J."/>
            <person name="Cai W."/>
            <person name="Johnson R.A."/>
            <person name="Santa Maria K."/>
            <person name="Li B."/>
        </authorList>
    </citation>
    <scope>NUCLEOTIDE SEQUENCE [LARGE SCALE GENOMIC DNA]</scope>
    <source>
        <strain evidence="10 11">ATCC 21532</strain>
    </source>
</reference>
<dbReference type="Proteomes" id="UP000222531">
    <property type="component" value="Unassembled WGS sequence"/>
</dbReference>
<feature type="compositionally biased region" description="Polar residues" evidence="8">
    <location>
        <begin position="438"/>
        <end position="447"/>
    </location>
</feature>
<dbReference type="SMART" id="SM00220">
    <property type="entry name" value="S_TKc"/>
    <property type="match status" value="1"/>
</dbReference>
<gene>
    <name evidence="10" type="ORF">BLA24_13675</name>
</gene>
<dbReference type="EMBL" id="NHZO01000146">
    <property type="protein sequence ID" value="PHQ51386.1"/>
    <property type="molecule type" value="Genomic_DNA"/>
</dbReference>
<dbReference type="CDD" id="cd14014">
    <property type="entry name" value="STKc_PknB_like"/>
    <property type="match status" value="1"/>
</dbReference>
<comment type="caution">
    <text evidence="10">The sequence shown here is derived from an EMBL/GenBank/DDBJ whole genome shotgun (WGS) entry which is preliminary data.</text>
</comment>
<keyword evidence="5 10" id="KW-0418">Kinase</keyword>
<dbReference type="Gene3D" id="1.10.510.10">
    <property type="entry name" value="Transferase(Phosphotransferase) domain 1"/>
    <property type="match status" value="1"/>
</dbReference>
<dbReference type="PROSITE" id="PS00107">
    <property type="entry name" value="PROTEIN_KINASE_ATP"/>
    <property type="match status" value="1"/>
</dbReference>
<keyword evidence="3" id="KW-0808">Transferase</keyword>
<dbReference type="OrthoDB" id="9762169at2"/>
<dbReference type="Pfam" id="PF00069">
    <property type="entry name" value="Pkinase"/>
    <property type="match status" value="1"/>
</dbReference>
<evidence type="ECO:0000256" key="8">
    <source>
        <dbReference type="SAM" id="MobiDB-lite"/>
    </source>
</evidence>
<feature type="binding site" evidence="7">
    <location>
        <position position="53"/>
    </location>
    <ligand>
        <name>ATP</name>
        <dbReference type="ChEBI" id="CHEBI:30616"/>
    </ligand>
</feature>
<dbReference type="InterPro" id="IPR008271">
    <property type="entry name" value="Ser/Thr_kinase_AS"/>
</dbReference>
<accession>A0A2G1XJI1</accession>
<feature type="compositionally biased region" description="Low complexity" evidence="8">
    <location>
        <begin position="343"/>
        <end position="356"/>
    </location>
</feature>
<organism evidence="10 11">
    <name type="scientific">Streptomyces cinnamoneus</name>
    <name type="common">Streptoverticillium cinnamoneum</name>
    <dbReference type="NCBI Taxonomy" id="53446"/>
    <lineage>
        <taxon>Bacteria</taxon>
        <taxon>Bacillati</taxon>
        <taxon>Actinomycetota</taxon>
        <taxon>Actinomycetes</taxon>
        <taxon>Kitasatosporales</taxon>
        <taxon>Streptomycetaceae</taxon>
        <taxon>Streptomyces</taxon>
        <taxon>Streptomyces cinnamoneus group</taxon>
    </lineage>
</organism>
<feature type="compositionally biased region" description="Gly residues" evidence="8">
    <location>
        <begin position="357"/>
        <end position="367"/>
    </location>
</feature>
<feature type="compositionally biased region" description="Low complexity" evidence="8">
    <location>
        <begin position="460"/>
        <end position="475"/>
    </location>
</feature>
<evidence type="ECO:0000256" key="6">
    <source>
        <dbReference type="ARBA" id="ARBA00022840"/>
    </source>
</evidence>
<protein>
    <recommendedName>
        <fullName evidence="1">non-specific serine/threonine protein kinase</fullName>
        <ecNumber evidence="1">2.7.11.1</ecNumber>
    </recommendedName>
</protein>
<keyword evidence="4 7" id="KW-0547">Nucleotide-binding</keyword>
<dbReference type="GO" id="GO:0004674">
    <property type="term" value="F:protein serine/threonine kinase activity"/>
    <property type="evidence" value="ECO:0007669"/>
    <property type="project" value="UniProtKB-KW"/>
</dbReference>
<dbReference type="InterPro" id="IPR017441">
    <property type="entry name" value="Protein_kinase_ATP_BS"/>
</dbReference>